<keyword evidence="3" id="KW-1185">Reference proteome</keyword>
<proteinExistence type="predicted"/>
<dbReference type="AlphaFoldDB" id="A0A0C2G8M8"/>
<evidence type="ECO:0000313" key="2">
    <source>
        <dbReference type="EMBL" id="KIH55214.1"/>
    </source>
</evidence>
<protein>
    <submittedName>
        <fullName evidence="2">Uncharacterized protein</fullName>
    </submittedName>
</protein>
<dbReference type="EMBL" id="KN737727">
    <property type="protein sequence ID" value="KIH55214.1"/>
    <property type="molecule type" value="Genomic_DNA"/>
</dbReference>
<accession>A0A0C2G8M8</accession>
<name>A0A0C2G8M8_9BILA</name>
<feature type="region of interest" description="Disordered" evidence="1">
    <location>
        <begin position="1"/>
        <end position="25"/>
    </location>
</feature>
<reference evidence="2 3" key="1">
    <citation type="submission" date="2013-12" db="EMBL/GenBank/DDBJ databases">
        <title>Draft genome of the parsitic nematode Ancylostoma duodenale.</title>
        <authorList>
            <person name="Mitreva M."/>
        </authorList>
    </citation>
    <scope>NUCLEOTIDE SEQUENCE [LARGE SCALE GENOMIC DNA]</scope>
    <source>
        <strain evidence="2 3">Zhejiang</strain>
    </source>
</reference>
<evidence type="ECO:0000256" key="1">
    <source>
        <dbReference type="SAM" id="MobiDB-lite"/>
    </source>
</evidence>
<dbReference type="Proteomes" id="UP000054047">
    <property type="component" value="Unassembled WGS sequence"/>
</dbReference>
<evidence type="ECO:0000313" key="3">
    <source>
        <dbReference type="Proteomes" id="UP000054047"/>
    </source>
</evidence>
<feature type="compositionally biased region" description="Polar residues" evidence="1">
    <location>
        <begin position="8"/>
        <end position="25"/>
    </location>
</feature>
<organism evidence="2 3">
    <name type="scientific">Ancylostoma duodenale</name>
    <dbReference type="NCBI Taxonomy" id="51022"/>
    <lineage>
        <taxon>Eukaryota</taxon>
        <taxon>Metazoa</taxon>
        <taxon>Ecdysozoa</taxon>
        <taxon>Nematoda</taxon>
        <taxon>Chromadorea</taxon>
        <taxon>Rhabditida</taxon>
        <taxon>Rhabditina</taxon>
        <taxon>Rhabditomorpha</taxon>
        <taxon>Strongyloidea</taxon>
        <taxon>Ancylostomatidae</taxon>
        <taxon>Ancylostomatinae</taxon>
        <taxon>Ancylostoma</taxon>
    </lineage>
</organism>
<gene>
    <name evidence="2" type="ORF">ANCDUO_14633</name>
</gene>
<sequence length="149" mass="16778">MPSRTAKRNNSVAPKIPSETNGSNSVELVEDSNFSAMSPAELLKAIFEENSNPKVERMLGAFVDKLPLLTTEKIEEEKRSRSIVIAGLEETPPNSRPSHRQKHLEEKVAEVLDALDLESRPMEFIFQARPITVLVEWTHFALAQFSYSL</sequence>
<dbReference type="OrthoDB" id="5870018at2759"/>